<dbReference type="Proteomes" id="UP001159042">
    <property type="component" value="Unassembled WGS sequence"/>
</dbReference>
<gene>
    <name evidence="1" type="ORF">NQ315_016281</name>
</gene>
<protein>
    <submittedName>
        <fullName evidence="1">Uncharacterized protein</fullName>
    </submittedName>
</protein>
<organism evidence="1 2">
    <name type="scientific">Exocentrus adspersus</name>
    <dbReference type="NCBI Taxonomy" id="1586481"/>
    <lineage>
        <taxon>Eukaryota</taxon>
        <taxon>Metazoa</taxon>
        <taxon>Ecdysozoa</taxon>
        <taxon>Arthropoda</taxon>
        <taxon>Hexapoda</taxon>
        <taxon>Insecta</taxon>
        <taxon>Pterygota</taxon>
        <taxon>Neoptera</taxon>
        <taxon>Endopterygota</taxon>
        <taxon>Coleoptera</taxon>
        <taxon>Polyphaga</taxon>
        <taxon>Cucujiformia</taxon>
        <taxon>Chrysomeloidea</taxon>
        <taxon>Cerambycidae</taxon>
        <taxon>Lamiinae</taxon>
        <taxon>Acanthocinini</taxon>
        <taxon>Exocentrus</taxon>
    </lineage>
</organism>
<dbReference type="PANTHER" id="PTHR31912">
    <property type="entry name" value="IP13529P"/>
    <property type="match status" value="1"/>
</dbReference>
<keyword evidence="2" id="KW-1185">Reference proteome</keyword>
<sequence length="288" mass="34477">MNHLEEKKDGVKEDCIFNNLQNFHTTQNVCCDIMHDLLEGICRYDRAKILNHLIYRELNRRIKYFDYNQHVDFGNRIPPIIETHIKKGYVIMSEAEMLSFVVYFSFLVGDLVDKEDECWRFYLTLYDILHFCLQDEIDSTELIYLKYLIKEHHELYINLFNEKLMPKYHFLIHYPKIITNVGPLNTLSSMRYEAFHKIGKTNAHIVTSRINIIYTLAIRYQLKLFHRFQCNTGLRNNVLVGKTIDEDKFDSDYFKTVSNCKLIHLSECDPSIKAYEILMIHYNKLMYI</sequence>
<reference evidence="1 2" key="1">
    <citation type="journal article" date="2023" name="Insect Mol. Biol.">
        <title>Genome sequencing provides insights into the evolution of gene families encoding plant cell wall-degrading enzymes in longhorned beetles.</title>
        <authorList>
            <person name="Shin N.R."/>
            <person name="Okamura Y."/>
            <person name="Kirsch R."/>
            <person name="Pauchet Y."/>
        </authorList>
    </citation>
    <scope>NUCLEOTIDE SEQUENCE [LARGE SCALE GENOMIC DNA]</scope>
    <source>
        <strain evidence="1">EAD_L_NR</strain>
    </source>
</reference>
<dbReference type="PANTHER" id="PTHR31912:SF36">
    <property type="entry name" value="C2H2-TYPE DOMAIN-CONTAINING PROTEIN"/>
    <property type="match status" value="1"/>
</dbReference>
<proteinExistence type="predicted"/>
<dbReference type="EMBL" id="JANEYG010000154">
    <property type="protein sequence ID" value="KAJ8911939.1"/>
    <property type="molecule type" value="Genomic_DNA"/>
</dbReference>
<name>A0AAV8VCF5_9CUCU</name>
<dbReference type="AlphaFoldDB" id="A0AAV8VCF5"/>
<comment type="caution">
    <text evidence="1">The sequence shown here is derived from an EMBL/GenBank/DDBJ whole genome shotgun (WGS) entry which is preliminary data.</text>
</comment>
<evidence type="ECO:0000313" key="2">
    <source>
        <dbReference type="Proteomes" id="UP001159042"/>
    </source>
</evidence>
<evidence type="ECO:0000313" key="1">
    <source>
        <dbReference type="EMBL" id="KAJ8911939.1"/>
    </source>
</evidence>
<accession>A0AAV8VCF5</accession>